<dbReference type="Gene3D" id="3.40.630.30">
    <property type="match status" value="1"/>
</dbReference>
<dbReference type="CDD" id="cd04301">
    <property type="entry name" value="NAT_SF"/>
    <property type="match status" value="1"/>
</dbReference>
<evidence type="ECO:0000313" key="2">
    <source>
        <dbReference type="EMBL" id="VDN49170.1"/>
    </source>
</evidence>
<dbReference type="OrthoDB" id="1895809at2"/>
<proteinExistence type="predicted"/>
<dbReference type="Pfam" id="PF00583">
    <property type="entry name" value="Acetyltransf_1"/>
    <property type="match status" value="1"/>
</dbReference>
<dbReference type="SUPFAM" id="SSF55729">
    <property type="entry name" value="Acyl-CoA N-acyltransferases (Nat)"/>
    <property type="match status" value="1"/>
</dbReference>
<evidence type="ECO:0000259" key="1">
    <source>
        <dbReference type="PROSITE" id="PS51186"/>
    </source>
</evidence>
<dbReference type="KEGG" id="cbar:PATL70BA_3246"/>
<feature type="domain" description="N-acetyltransferase" evidence="1">
    <location>
        <begin position="4"/>
        <end position="177"/>
    </location>
</feature>
<evidence type="ECO:0000313" key="3">
    <source>
        <dbReference type="Proteomes" id="UP000279029"/>
    </source>
</evidence>
<dbReference type="AlphaFoldDB" id="A0A3P7P6K7"/>
<sequence length="191" mass="22271">MDNVIVRRPNIEDIDRLIKLFEIVIQDTFRKNNLGYLVEMIEEEIESKIKYLEQDFESDGKERYFLIAEIDSKIIGTIEYGASSELIEMCTDGEIKDMIELGTIFVLPEYQGNGIGNLLINKIENELNKNGIDEICLDSGYKTAQKTWTKKFGKAQYQLKDYWLKDNDHMIWKVNISEEVDLVNLDLEENT</sequence>
<accession>A0A3P7P6K7</accession>
<dbReference type="InterPro" id="IPR000182">
    <property type="entry name" value="GNAT_dom"/>
</dbReference>
<dbReference type="RefSeq" id="WP_125138184.1">
    <property type="nucleotide sequence ID" value="NZ_LR130778.1"/>
</dbReference>
<organism evidence="2 3">
    <name type="scientific">Petrocella atlantisensis</name>
    <dbReference type="NCBI Taxonomy" id="2173034"/>
    <lineage>
        <taxon>Bacteria</taxon>
        <taxon>Bacillati</taxon>
        <taxon>Bacillota</taxon>
        <taxon>Clostridia</taxon>
        <taxon>Lachnospirales</taxon>
        <taxon>Vallitaleaceae</taxon>
        <taxon>Petrocella</taxon>
    </lineage>
</organism>
<keyword evidence="2" id="KW-0808">Transferase</keyword>
<protein>
    <submittedName>
        <fullName evidence="2">GNAT family N-acetyltransferase</fullName>
    </submittedName>
</protein>
<name>A0A3P7P6K7_9FIRM</name>
<dbReference type="Proteomes" id="UP000279029">
    <property type="component" value="Chromosome"/>
</dbReference>
<dbReference type="EMBL" id="LR130778">
    <property type="protein sequence ID" value="VDN49170.1"/>
    <property type="molecule type" value="Genomic_DNA"/>
</dbReference>
<dbReference type="GO" id="GO:0016747">
    <property type="term" value="F:acyltransferase activity, transferring groups other than amino-acyl groups"/>
    <property type="evidence" value="ECO:0007669"/>
    <property type="project" value="InterPro"/>
</dbReference>
<gene>
    <name evidence="2" type="ORF">PATL70BA_3246</name>
</gene>
<dbReference type="InterPro" id="IPR016181">
    <property type="entry name" value="Acyl_CoA_acyltransferase"/>
</dbReference>
<keyword evidence="3" id="KW-1185">Reference proteome</keyword>
<reference evidence="2 3" key="1">
    <citation type="submission" date="2018-09" db="EMBL/GenBank/DDBJ databases">
        <authorList>
            <person name="Postec A."/>
        </authorList>
    </citation>
    <scope>NUCLEOTIDE SEQUENCE [LARGE SCALE GENOMIC DNA]</scope>
    <source>
        <strain evidence="2">70B-A</strain>
    </source>
</reference>
<dbReference type="PROSITE" id="PS51186">
    <property type="entry name" value="GNAT"/>
    <property type="match status" value="1"/>
</dbReference>